<comment type="caution">
    <text evidence="2">The sequence shown here is derived from an EMBL/GenBank/DDBJ whole genome shotgun (WGS) entry which is preliminary data.</text>
</comment>
<evidence type="ECO:0000259" key="1">
    <source>
        <dbReference type="PROSITE" id="PS50879"/>
    </source>
</evidence>
<dbReference type="SUPFAM" id="SSF53098">
    <property type="entry name" value="Ribonuclease H-like"/>
    <property type="match status" value="1"/>
</dbReference>
<dbReference type="PROSITE" id="PS50879">
    <property type="entry name" value="RNASE_H_1"/>
    <property type="match status" value="1"/>
</dbReference>
<accession>A0AAV9VS12</accession>
<sequence length="243" mass="26990">MPPPTTENRLFTGCPVISKQPFPEQIIICDCCTGFTVKCCQHQTAACHHHKVFFTDGFCDRIDGPGSKFTAGIGIAAGTDARLQISKPFSDLPRDVNGSLRSTHLAELKAAIEAVAAVDLFHEQYARGEGGKLRPHAQKRVKTGDEDGEKEYESLCIIAMCSEYVVGGMVKRLPAWRENGMKTAQGHAPANLDLFLTLEEDIERVERRGWGVRICFWLIPRKFNEIAVGLGREASKRDTLDDW</sequence>
<keyword evidence="3" id="KW-1185">Reference proteome</keyword>
<dbReference type="GO" id="GO:0004523">
    <property type="term" value="F:RNA-DNA hybrid ribonuclease activity"/>
    <property type="evidence" value="ECO:0007669"/>
    <property type="project" value="InterPro"/>
</dbReference>
<dbReference type="EMBL" id="JAVHJL010000013">
    <property type="protein sequence ID" value="KAK6495341.1"/>
    <property type="molecule type" value="Genomic_DNA"/>
</dbReference>
<reference evidence="2 3" key="1">
    <citation type="submission" date="2023-08" db="EMBL/GenBank/DDBJ databases">
        <authorList>
            <person name="Palmer J.M."/>
        </authorList>
    </citation>
    <scope>NUCLEOTIDE SEQUENCE [LARGE SCALE GENOMIC DNA]</scope>
    <source>
        <strain evidence="2 3">TWF481</strain>
    </source>
</reference>
<dbReference type="AlphaFoldDB" id="A0AAV9VS12"/>
<dbReference type="GO" id="GO:0003676">
    <property type="term" value="F:nucleic acid binding"/>
    <property type="evidence" value="ECO:0007669"/>
    <property type="project" value="InterPro"/>
</dbReference>
<organism evidence="2 3">
    <name type="scientific">Arthrobotrys musiformis</name>
    <dbReference type="NCBI Taxonomy" id="47236"/>
    <lineage>
        <taxon>Eukaryota</taxon>
        <taxon>Fungi</taxon>
        <taxon>Dikarya</taxon>
        <taxon>Ascomycota</taxon>
        <taxon>Pezizomycotina</taxon>
        <taxon>Orbiliomycetes</taxon>
        <taxon>Orbiliales</taxon>
        <taxon>Orbiliaceae</taxon>
        <taxon>Arthrobotrys</taxon>
    </lineage>
</organism>
<dbReference type="InterPro" id="IPR012337">
    <property type="entry name" value="RNaseH-like_sf"/>
</dbReference>
<proteinExistence type="predicted"/>
<dbReference type="InterPro" id="IPR036397">
    <property type="entry name" value="RNaseH_sf"/>
</dbReference>
<dbReference type="Proteomes" id="UP001370758">
    <property type="component" value="Unassembled WGS sequence"/>
</dbReference>
<feature type="domain" description="RNase H type-1" evidence="1">
    <location>
        <begin position="47"/>
        <end position="236"/>
    </location>
</feature>
<dbReference type="Gene3D" id="3.30.420.10">
    <property type="entry name" value="Ribonuclease H-like superfamily/Ribonuclease H"/>
    <property type="match status" value="1"/>
</dbReference>
<name>A0AAV9VS12_9PEZI</name>
<protein>
    <recommendedName>
        <fullName evidence="1">RNase H type-1 domain-containing protein</fullName>
    </recommendedName>
</protein>
<evidence type="ECO:0000313" key="3">
    <source>
        <dbReference type="Proteomes" id="UP001370758"/>
    </source>
</evidence>
<gene>
    <name evidence="2" type="ORF">TWF481_003365</name>
</gene>
<dbReference type="InterPro" id="IPR002156">
    <property type="entry name" value="RNaseH_domain"/>
</dbReference>
<evidence type="ECO:0000313" key="2">
    <source>
        <dbReference type="EMBL" id="KAK6495341.1"/>
    </source>
</evidence>